<feature type="domain" description="FYVE-type" evidence="7">
    <location>
        <begin position="288"/>
        <end position="346"/>
    </location>
</feature>
<dbReference type="Pfam" id="PF01363">
    <property type="entry name" value="FYVE"/>
    <property type="match status" value="1"/>
</dbReference>
<reference evidence="8" key="2">
    <citation type="submission" date="2019-06" db="EMBL/GenBank/DDBJ databases">
        <title>Genomics analysis of Aphanomyces spp. identifies a new class of oomycete effector associated with host adaptation.</title>
        <authorList>
            <person name="Gaulin E."/>
        </authorList>
    </citation>
    <scope>NUCLEOTIDE SEQUENCE</scope>
    <source>
        <strain evidence="8">CBS 578.67</strain>
    </source>
</reference>
<keyword evidence="10" id="KW-1185">Reference proteome</keyword>
<dbReference type="EMBL" id="CAADRA010007047">
    <property type="protein sequence ID" value="VFT98861.1"/>
    <property type="molecule type" value="Genomic_DNA"/>
</dbReference>
<evidence type="ECO:0000259" key="6">
    <source>
        <dbReference type="PROSITE" id="PS50089"/>
    </source>
</evidence>
<evidence type="ECO:0000313" key="9">
    <source>
        <dbReference type="EMBL" id="VFT98861.1"/>
    </source>
</evidence>
<feature type="region of interest" description="Disordered" evidence="5">
    <location>
        <begin position="352"/>
        <end position="377"/>
    </location>
</feature>
<dbReference type="PANTHER" id="PTHR43102:SF2">
    <property type="entry name" value="GAF DOMAIN-CONTAINING PROTEIN"/>
    <property type="match status" value="1"/>
</dbReference>
<evidence type="ECO:0000256" key="2">
    <source>
        <dbReference type="ARBA" id="ARBA00022771"/>
    </source>
</evidence>
<dbReference type="Proteomes" id="UP000332933">
    <property type="component" value="Unassembled WGS sequence"/>
</dbReference>
<dbReference type="InterPro" id="IPR017455">
    <property type="entry name" value="Znf_FYVE-rel"/>
</dbReference>
<feature type="region of interest" description="Disordered" evidence="5">
    <location>
        <begin position="1265"/>
        <end position="1303"/>
    </location>
</feature>
<feature type="compositionally biased region" description="Low complexity" evidence="5">
    <location>
        <begin position="1278"/>
        <end position="1296"/>
    </location>
</feature>
<dbReference type="PROSITE" id="PS00518">
    <property type="entry name" value="ZF_RING_1"/>
    <property type="match status" value="1"/>
</dbReference>
<feature type="domain" description="FYVE-type" evidence="7">
    <location>
        <begin position="1540"/>
        <end position="1595"/>
    </location>
</feature>
<dbReference type="EMBL" id="VJMH01007021">
    <property type="protein sequence ID" value="KAF0685991.1"/>
    <property type="molecule type" value="Genomic_DNA"/>
</dbReference>
<reference evidence="9 10" key="1">
    <citation type="submission" date="2019-03" db="EMBL/GenBank/DDBJ databases">
        <authorList>
            <person name="Gaulin E."/>
            <person name="Dumas B."/>
        </authorList>
    </citation>
    <scope>NUCLEOTIDE SEQUENCE [LARGE SCALE GENOMIC DNA]</scope>
    <source>
        <strain evidence="9">CBS 568.67</strain>
    </source>
</reference>
<accession>A0A485LJQ6</accession>
<gene>
    <name evidence="9" type="primary">Aste57867_22194</name>
    <name evidence="8" type="ORF">As57867_022125</name>
    <name evidence="9" type="ORF">ASTE57867_22194</name>
</gene>
<dbReference type="PROSITE" id="PS50178">
    <property type="entry name" value="ZF_FYVE"/>
    <property type="match status" value="3"/>
</dbReference>
<name>A0A485LJQ6_9STRA</name>
<dbReference type="SMART" id="SM00064">
    <property type="entry name" value="FYVE"/>
    <property type="match status" value="4"/>
</dbReference>
<evidence type="ECO:0000256" key="5">
    <source>
        <dbReference type="SAM" id="MobiDB-lite"/>
    </source>
</evidence>
<evidence type="ECO:0000256" key="4">
    <source>
        <dbReference type="PROSITE-ProRule" id="PRU00175"/>
    </source>
</evidence>
<evidence type="ECO:0000256" key="1">
    <source>
        <dbReference type="ARBA" id="ARBA00022723"/>
    </source>
</evidence>
<dbReference type="PROSITE" id="PS50089">
    <property type="entry name" value="ZF_RING_2"/>
    <property type="match status" value="1"/>
</dbReference>
<dbReference type="InterPro" id="IPR001841">
    <property type="entry name" value="Znf_RING"/>
</dbReference>
<evidence type="ECO:0000259" key="7">
    <source>
        <dbReference type="PROSITE" id="PS50178"/>
    </source>
</evidence>
<keyword evidence="3" id="KW-0862">Zinc</keyword>
<organism evidence="9 10">
    <name type="scientific">Aphanomyces stellatus</name>
    <dbReference type="NCBI Taxonomy" id="120398"/>
    <lineage>
        <taxon>Eukaryota</taxon>
        <taxon>Sar</taxon>
        <taxon>Stramenopiles</taxon>
        <taxon>Oomycota</taxon>
        <taxon>Saprolegniomycetes</taxon>
        <taxon>Saprolegniales</taxon>
        <taxon>Verrucalvaceae</taxon>
        <taxon>Aphanomyces</taxon>
    </lineage>
</organism>
<feature type="compositionally biased region" description="Polar residues" evidence="5">
    <location>
        <begin position="932"/>
        <end position="947"/>
    </location>
</feature>
<dbReference type="InterPro" id="IPR013083">
    <property type="entry name" value="Znf_RING/FYVE/PHD"/>
</dbReference>
<keyword evidence="2 4" id="KW-0863">Zinc-finger</keyword>
<dbReference type="Gene3D" id="3.30.40.10">
    <property type="entry name" value="Zinc/RING finger domain, C3HC4 (zinc finger)"/>
    <property type="match status" value="3"/>
</dbReference>
<dbReference type="InterPro" id="IPR023393">
    <property type="entry name" value="START-like_dom_sf"/>
</dbReference>
<feature type="domain" description="FYVE-type" evidence="7">
    <location>
        <begin position="1185"/>
        <end position="1242"/>
    </location>
</feature>
<feature type="region of interest" description="Disordered" evidence="5">
    <location>
        <begin position="922"/>
        <end position="949"/>
    </location>
</feature>
<dbReference type="SUPFAM" id="SSF57903">
    <property type="entry name" value="FYVE/PHD zinc finger"/>
    <property type="match status" value="4"/>
</dbReference>
<sequence length="1616" mass="179692">MQLLTGGLCENKAELLIRATDDAMFSLVEKKYKIQVSDVMEKKLRLFGQARAHALLTDFPMIPLRESNGVALYEHAEENMYTMKGVVTIPTIAASDVMDLLHMPTTDAFRHTMHEIFGAVFLDGMVLHAAAPTALVPHESLSINWMALANASVDQVPHRDYVFLKYSQNIKKNSSTSRRPPAMDSTDHLFVCVWESLELDACPPLPESFHVNRLHFRRCGFIVQKFPMRNHVRVSFILSESHPVKTGVSHLTQNWLTRTLVCLSELPNALISHFLSRHDLFLDGDVAGPATAACVACPTPLTKQQRHLCSVCGKFFCPSCTSVRNVQQHGRTVHVRVCSRCATLKYRVHPPPPPTLAARTTRTSSSSSSSGHMLRAHSSPELMHNTDPLREKMKKLALSLVKAKGLRELGSSCAKKLLALAHHTDMTLVREAHNVQVYECTLDNVHTTKTVTRVPHTNLHALLRRLEMADCNALSHGMGHLFGALYMDSQVLHAVSPTDADAPDAWSINVVALDRDEALFLKYGTILNDHSQPVGVSVWENLPVREYEATATVVFHRCGFVVEECPTRTALRLSCFVSQVDNPHVRARSLLTKMAQAVDLLAFVAATESVDPCRHCQRTTELSTPIVAAAIKRDRADDVGLHDQAIDCLHAFRHECLVDDAAMTLVKEAKDIQLYERSGPDRFTVKAVVYLPRLVPLQDVVASLDWSTSAAMAFGLRQLFGSRFVDGVVLDSTADGVHRHYVVLQGAKPRLPHHDYVFLSYARVLSDTLGVVVWDSFASDDNILAPTSSCIAVAPVRRSFHRCGLAVEDQGGTIKVSFVLSDPEPRTRHYLLLLLSELSPASFSTLFMGHCLAHMPLVTTPTVDGPTCRLCAAAFSLVRPKFTCGFCAAPMCFGCSVRKPLVQHDAGKTRVALCRDCYQIPSSSMPRRHQRSSASLTRTGSSHSASSGDMFRDAAREIHVSRVHQFEALARQRVHDLTSLSATTMRQLRDVHGLQYYDHQDDDMYTMMSVVLIPKCSRRAVVEMLTMPTTDLVHHFLRALLGGLFLDGAVLFANNDTMTLNWLLLRHVGGLTSDYVFMKYLEHDNRRSVVLWTSVDVDKGLVWPIPNTNPTRRKFQRTGFVVEDTVGGDNAHVCRVSFVLSEVHLSVSTKTKAWMQQVLASISGIGKALIAYELSKRCVVLVPRVRDGTSCHVCTKSFSLVRKRTFCRICGHVVCHRCVDVKALLQQPRDVKVCHQCIARAIVAPDTKQPTVIWDLDEATERRASGTALSNVRKSHPSRASSSSASSGDRGATSSSVRLTTEQTNRMRMRGPVWMDDLVAETTRNMHLVRDPSKGAQLFERQDADAYVVKSVLILPKYNLVDVMELLEMPTLESFHLTMHDLFGGLFVDGSVLHAEPRTTHVPESLSLTWMVFLNSRTHLPLRDSIVAKYGAIVTQDANKTKKRMGVSAWESIPLDATPPMPPLANMVRVNITRSGFVVEELDQTLRLTFLLTEVHTGRRAISNYMKLWMHKMAMSISEIPNAVISKYLSQLTLLTHFLSSTGSVCAICAHSFSSLRRRFNCCVCGDEVCGKCSDVKRVRGKEVHACILCTAPSKLVLRRRNTAPDDFVDPIVVVS</sequence>
<dbReference type="PANTHER" id="PTHR43102">
    <property type="entry name" value="SLR1143 PROTEIN"/>
    <property type="match status" value="1"/>
</dbReference>
<dbReference type="InterPro" id="IPR000306">
    <property type="entry name" value="Znf_FYVE"/>
</dbReference>
<feature type="compositionally biased region" description="Low complexity" evidence="5">
    <location>
        <begin position="356"/>
        <end position="377"/>
    </location>
</feature>
<dbReference type="GO" id="GO:0008270">
    <property type="term" value="F:zinc ion binding"/>
    <property type="evidence" value="ECO:0007669"/>
    <property type="project" value="UniProtKB-KW"/>
</dbReference>
<keyword evidence="1" id="KW-0479">Metal-binding</keyword>
<protein>
    <submittedName>
        <fullName evidence="9">Aste57867_22194 protein</fullName>
    </submittedName>
</protein>
<proteinExistence type="predicted"/>
<feature type="domain" description="RING-type" evidence="6">
    <location>
        <begin position="1191"/>
        <end position="1237"/>
    </location>
</feature>
<evidence type="ECO:0000256" key="3">
    <source>
        <dbReference type="ARBA" id="ARBA00022833"/>
    </source>
</evidence>
<dbReference type="InterPro" id="IPR017907">
    <property type="entry name" value="Znf_RING_CS"/>
</dbReference>
<dbReference type="Gene3D" id="3.30.530.20">
    <property type="match status" value="1"/>
</dbReference>
<dbReference type="InterPro" id="IPR011011">
    <property type="entry name" value="Znf_FYVE_PHD"/>
</dbReference>
<dbReference type="CDD" id="cd00065">
    <property type="entry name" value="FYVE_like_SF"/>
    <property type="match status" value="3"/>
</dbReference>
<dbReference type="OrthoDB" id="68169at2759"/>
<evidence type="ECO:0000313" key="10">
    <source>
        <dbReference type="Proteomes" id="UP000332933"/>
    </source>
</evidence>
<evidence type="ECO:0000313" key="8">
    <source>
        <dbReference type="EMBL" id="KAF0685991.1"/>
    </source>
</evidence>